<proteinExistence type="predicted"/>
<name>A0A250YLI0_CASCN</name>
<dbReference type="InterPro" id="IPR002035">
    <property type="entry name" value="VWF_A"/>
</dbReference>
<dbReference type="Pfam" id="PF13519">
    <property type="entry name" value="VWA_2"/>
    <property type="match status" value="1"/>
</dbReference>
<dbReference type="InterPro" id="IPR051113">
    <property type="entry name" value="Integrator_subunit6"/>
</dbReference>
<dbReference type="PANTHER" id="PTHR12957:SF22">
    <property type="entry name" value="INTEGRATOR COMPLEX SUBUNIT 6-LIKE"/>
    <property type="match status" value="1"/>
</dbReference>
<protein>
    <submittedName>
        <fullName evidence="3">Protein DDX26B</fullName>
    </submittedName>
</protein>
<accession>A0A250YLI0</accession>
<dbReference type="SUPFAM" id="SSF53300">
    <property type="entry name" value="vWA-like"/>
    <property type="match status" value="1"/>
</dbReference>
<dbReference type="Gene3D" id="3.40.50.410">
    <property type="entry name" value="von Willebrand factor, type A domain"/>
    <property type="match status" value="1"/>
</dbReference>
<evidence type="ECO:0000259" key="2">
    <source>
        <dbReference type="PROSITE" id="PS50234"/>
    </source>
</evidence>
<dbReference type="Pfam" id="PF25462">
    <property type="entry name" value="Beta-barrel_INTS6"/>
    <property type="match status" value="1"/>
</dbReference>
<dbReference type="AlphaFoldDB" id="A0A250YLI0"/>
<dbReference type="PROSITE" id="PS50234">
    <property type="entry name" value="VWFA"/>
    <property type="match status" value="1"/>
</dbReference>
<feature type="region of interest" description="Disordered" evidence="1">
    <location>
        <begin position="604"/>
        <end position="628"/>
    </location>
</feature>
<dbReference type="InterPro" id="IPR036465">
    <property type="entry name" value="vWFA_dom_sf"/>
</dbReference>
<dbReference type="CDD" id="cd00198">
    <property type="entry name" value="vWFA"/>
    <property type="match status" value="1"/>
</dbReference>
<reference evidence="3" key="1">
    <citation type="journal article" date="2017" name="G3 (Bethesda)">
        <title>De Novo Genome and Transcriptome Assembly of the Canadian Beaver (Castor canadensis).</title>
        <authorList>
            <person name="Lok S."/>
            <person name="Paton T.A."/>
            <person name="Wang Z."/>
            <person name="Kaur G."/>
            <person name="Walker S."/>
            <person name="Yuen R.K."/>
            <person name="Sung W.W."/>
            <person name="Whitney J."/>
            <person name="Buchanan J.A."/>
            <person name="Trost B."/>
            <person name="Singh N."/>
            <person name="Apresto B."/>
            <person name="Chen N."/>
            <person name="Coole M."/>
            <person name="Dawson T.J."/>
            <person name="Ho K.Y."/>
            <person name="Hu Z."/>
            <person name="Pullenayegum S."/>
            <person name="Samler K."/>
            <person name="Shipstone A."/>
            <person name="Tsoi F."/>
            <person name="Wang T."/>
            <person name="Pereira S.L."/>
            <person name="Rostami P."/>
            <person name="Ryan C.A."/>
            <person name="Tong A.H."/>
            <person name="Ng K."/>
            <person name="Sundaravadanam Y."/>
            <person name="Simpson J.T."/>
            <person name="Lim B.K."/>
            <person name="Engstrom M.D."/>
            <person name="Dutton C.J."/>
            <person name="Kerr K.C."/>
            <person name="Franke M."/>
            <person name="Rapley W."/>
            <person name="Wintle R.F."/>
            <person name="Scherer S.W."/>
        </authorList>
    </citation>
    <scope>NUCLEOTIDE SEQUENCE</scope>
    <source>
        <strain evidence="3">Ward</strain>
        <tissue evidence="3">Leukocyte</tissue>
    </source>
</reference>
<organism evidence="3">
    <name type="scientific">Castor canadensis</name>
    <name type="common">American beaver</name>
    <dbReference type="NCBI Taxonomy" id="51338"/>
    <lineage>
        <taxon>Eukaryota</taxon>
        <taxon>Metazoa</taxon>
        <taxon>Chordata</taxon>
        <taxon>Craniata</taxon>
        <taxon>Vertebrata</taxon>
        <taxon>Euteleostomi</taxon>
        <taxon>Mammalia</taxon>
        <taxon>Eutheria</taxon>
        <taxon>Euarchontoglires</taxon>
        <taxon>Glires</taxon>
        <taxon>Rodentia</taxon>
        <taxon>Castorimorpha</taxon>
        <taxon>Castoridae</taxon>
        <taxon>Castor</taxon>
    </lineage>
</organism>
<gene>
    <name evidence="3" type="primary">DDX26B</name>
</gene>
<dbReference type="GO" id="GO:0032039">
    <property type="term" value="C:integrator complex"/>
    <property type="evidence" value="ECO:0007669"/>
    <property type="project" value="TreeGrafter"/>
</dbReference>
<dbReference type="InterPro" id="IPR057413">
    <property type="entry name" value="Beta-barrel_INTS6"/>
</dbReference>
<sequence>MPILLFLIDTSASMNQRSHLGTTYLDTAKGAVETFMKLRARDPASRGDRYMLVTFEEPPYAIKAGWKENHATFMNELKNLQAEGLTTLGQSLRTAFDLLNLNRLVTGIDNYGQGRNPFFLEPAIIITITDGSKLTTTSGVQDEVHLPLNSPLPGSELTKEPFRWDQRLFALVLRLPGVASTEPEQLGSVPTDQSAITQMCEVTGGRSYCVRTQRMLNQCLESLVQKVQSGVVINFEKTGPDPLPVGEDGLMDSSRPSNSFAPQPWHSCHKLIYVRPNSKTGVPVGHWPIPESFWPEQNLPSLPPRTSHPVVRFSCVDCEPMVIDKLPFDKYELEPSPLTQYILERKSPHTCWQVFVTSSGKYNELGYPFGYLKASTTLTCVNLFVMPYNYPVLLPLLDDLFKVHKLKPNLKWRQAFDSYLKTLPPYYLLTKLESERILASVGKKPPQETGIKVKNHSGGGVPMAHHKNFRKLLKEITGETVLRLTELNPKEFAGFQVGLLNKDLKPQTYRNAYDIPRRCLLDQLTRMRSNLLKTHKFIVGQDEDSLHSVPVAQMGNYQEYLKTLASPLREIDPDQPKRLHTFGNPFKQDKKGMMIDEADEFVAGPQNKVKRPGEPNSPLSSKRRRNVPVTHDVHEEKMENEQSPPDGFLSNCAPTELMNVTGDGIPPNQLDSLSDDFTGLRKDGLIHKPGNNALIEGAKSCNLSVDDQKLAVTSTLETVPNSLQITPAMAQGINADIKHQLMKEVRKFGRKYERIFILLEEVQGPLEMKKQFVEFTIKEASRFKRRVLIQYLENVLEKIDSHHLLNNVNHINSRSSC</sequence>
<evidence type="ECO:0000313" key="3">
    <source>
        <dbReference type="EMBL" id="JAV44431.1"/>
    </source>
</evidence>
<feature type="domain" description="VWFA" evidence="2">
    <location>
        <begin position="3"/>
        <end position="227"/>
    </location>
</feature>
<dbReference type="InterPro" id="IPR029307">
    <property type="entry name" value="INT_SG_DDX_CT_C"/>
</dbReference>
<dbReference type="FunFam" id="3.40.50.410:FF:000010">
    <property type="entry name" value="Integrator complex subunit 6 like"/>
    <property type="match status" value="1"/>
</dbReference>
<dbReference type="GO" id="GO:0034472">
    <property type="term" value="P:snRNA 3'-end processing"/>
    <property type="evidence" value="ECO:0007669"/>
    <property type="project" value="TreeGrafter"/>
</dbReference>
<dbReference type="EMBL" id="GFFW01000357">
    <property type="protein sequence ID" value="JAV44431.1"/>
    <property type="molecule type" value="Transcribed_RNA"/>
</dbReference>
<dbReference type="Pfam" id="PF15300">
    <property type="entry name" value="INT_SG_DDX_CT_C"/>
    <property type="match status" value="1"/>
</dbReference>
<evidence type="ECO:0000256" key="1">
    <source>
        <dbReference type="SAM" id="MobiDB-lite"/>
    </source>
</evidence>
<dbReference type="PANTHER" id="PTHR12957">
    <property type="entry name" value="DEAD/H BOX POLYPEPTIDE 26/DICE1-RELATED"/>
    <property type="match status" value="1"/>
</dbReference>